<evidence type="ECO:0008006" key="6">
    <source>
        <dbReference type="Google" id="ProtNLM"/>
    </source>
</evidence>
<keyword evidence="3" id="KW-0732">Signal</keyword>
<keyword evidence="2" id="KW-1133">Transmembrane helix</keyword>
<evidence type="ECO:0000256" key="2">
    <source>
        <dbReference type="SAM" id="Phobius"/>
    </source>
</evidence>
<dbReference type="EMBL" id="JAWDIT010000004">
    <property type="protein sequence ID" value="MDU0346419.1"/>
    <property type="molecule type" value="Genomic_DNA"/>
</dbReference>
<gene>
    <name evidence="4" type="ORF">RWH44_11995</name>
</gene>
<feature type="signal peptide" evidence="3">
    <location>
        <begin position="1"/>
        <end position="36"/>
    </location>
</feature>
<sequence>MSRARRPRPVGIAVARAVLALAVVAGSLGLGSAASADDSGTLTVTITDGSTTPSPSPIAPAGGGPGSAAGGSSGSGSTSVSGVRSVPAPASGAGGGSPAGGGSAPTSEVSIAGMLYVGGLNASAAPAVDPTGGVVDVWFTIRNASSTPIDATADFWMDTSIFPQRLDAVDDVAVTALQPGETRVVSARLQHGGQWTLLSTHVTVTPPDSVDGMTLTPVTRDALALMFPWVLISLLVLVVVSVALVEVIRGGLRRAAIAVAVTP</sequence>
<feature type="chain" id="PRO_5045371853" description="DUF916 domain-containing protein" evidence="3">
    <location>
        <begin position="37"/>
        <end position="263"/>
    </location>
</feature>
<feature type="compositionally biased region" description="Gly residues" evidence="1">
    <location>
        <begin position="61"/>
        <end position="74"/>
    </location>
</feature>
<organism evidence="4 5">
    <name type="scientific">Microbacterium phycohabitans</name>
    <dbReference type="NCBI Taxonomy" id="3075993"/>
    <lineage>
        <taxon>Bacteria</taxon>
        <taxon>Bacillati</taxon>
        <taxon>Actinomycetota</taxon>
        <taxon>Actinomycetes</taxon>
        <taxon>Micrococcales</taxon>
        <taxon>Microbacteriaceae</taxon>
        <taxon>Microbacterium</taxon>
    </lineage>
</organism>
<keyword evidence="5" id="KW-1185">Reference proteome</keyword>
<proteinExistence type="predicted"/>
<feature type="compositionally biased region" description="Gly residues" evidence="1">
    <location>
        <begin position="92"/>
        <end position="103"/>
    </location>
</feature>
<accession>A0ABU3SNK3</accession>
<protein>
    <recommendedName>
        <fullName evidence="6">DUF916 domain-containing protein</fullName>
    </recommendedName>
</protein>
<dbReference type="RefSeq" id="WP_316004742.1">
    <property type="nucleotide sequence ID" value="NZ_JAWDIT010000004.1"/>
</dbReference>
<dbReference type="Proteomes" id="UP001261125">
    <property type="component" value="Unassembled WGS sequence"/>
</dbReference>
<keyword evidence="2" id="KW-0812">Transmembrane</keyword>
<feature type="region of interest" description="Disordered" evidence="1">
    <location>
        <begin position="46"/>
        <end position="105"/>
    </location>
</feature>
<evidence type="ECO:0000256" key="3">
    <source>
        <dbReference type="SAM" id="SignalP"/>
    </source>
</evidence>
<comment type="caution">
    <text evidence="4">The sequence shown here is derived from an EMBL/GenBank/DDBJ whole genome shotgun (WGS) entry which is preliminary data.</text>
</comment>
<reference evidence="4 5" key="1">
    <citation type="submission" date="2023-09" db="EMBL/GenBank/DDBJ databases">
        <title>Microbacterium fusihabitans sp. nov., Microbacterium phycihabitans sp. nov., and Microbacterium cervinum sp. nov., isolated from dried seaweeds of beach.</title>
        <authorList>
            <person name="Lee S.D."/>
        </authorList>
    </citation>
    <scope>NUCLEOTIDE SEQUENCE [LARGE SCALE GENOMIC DNA]</scope>
    <source>
        <strain evidence="4 5">KSW2-29</strain>
    </source>
</reference>
<feature type="transmembrane region" description="Helical" evidence="2">
    <location>
        <begin position="223"/>
        <end position="245"/>
    </location>
</feature>
<name>A0ABU3SNK3_9MICO</name>
<evidence type="ECO:0000313" key="4">
    <source>
        <dbReference type="EMBL" id="MDU0346419.1"/>
    </source>
</evidence>
<keyword evidence="2" id="KW-0472">Membrane</keyword>
<evidence type="ECO:0000256" key="1">
    <source>
        <dbReference type="SAM" id="MobiDB-lite"/>
    </source>
</evidence>
<feature type="compositionally biased region" description="Low complexity" evidence="1">
    <location>
        <begin position="75"/>
        <end position="91"/>
    </location>
</feature>
<evidence type="ECO:0000313" key="5">
    <source>
        <dbReference type="Proteomes" id="UP001261125"/>
    </source>
</evidence>